<accession>A0AA39V1P3</accession>
<dbReference type="EMBL" id="JAFEKC020000023">
    <property type="protein sequence ID" value="KAK0507599.1"/>
    <property type="molecule type" value="Genomic_DNA"/>
</dbReference>
<gene>
    <name evidence="2" type="ORF">JMJ35_010122</name>
</gene>
<keyword evidence="3" id="KW-1185">Reference proteome</keyword>
<organism evidence="2 3">
    <name type="scientific">Cladonia borealis</name>
    <dbReference type="NCBI Taxonomy" id="184061"/>
    <lineage>
        <taxon>Eukaryota</taxon>
        <taxon>Fungi</taxon>
        <taxon>Dikarya</taxon>
        <taxon>Ascomycota</taxon>
        <taxon>Pezizomycotina</taxon>
        <taxon>Lecanoromycetes</taxon>
        <taxon>OSLEUM clade</taxon>
        <taxon>Lecanoromycetidae</taxon>
        <taxon>Lecanorales</taxon>
        <taxon>Lecanorineae</taxon>
        <taxon>Cladoniaceae</taxon>
        <taxon>Cladonia</taxon>
    </lineage>
</organism>
<sequence length="90" mass="10001">MPTPESPKTEHSPANTNRAASPQLSYAMRQFLQEHDQRRAFFAEGNSSKGDESQKRSEQTELAKRKGNGDKAQTQGKCPLSHDSCILPKT</sequence>
<feature type="compositionally biased region" description="Basic and acidic residues" evidence="1">
    <location>
        <begin position="49"/>
        <end position="69"/>
    </location>
</feature>
<feature type="region of interest" description="Disordered" evidence="1">
    <location>
        <begin position="1"/>
        <end position="23"/>
    </location>
</feature>
<feature type="compositionally biased region" description="Polar residues" evidence="1">
    <location>
        <begin position="12"/>
        <end position="23"/>
    </location>
</feature>
<proteinExistence type="predicted"/>
<evidence type="ECO:0000313" key="3">
    <source>
        <dbReference type="Proteomes" id="UP001166286"/>
    </source>
</evidence>
<dbReference type="Proteomes" id="UP001166286">
    <property type="component" value="Unassembled WGS sequence"/>
</dbReference>
<comment type="caution">
    <text evidence="2">The sequence shown here is derived from an EMBL/GenBank/DDBJ whole genome shotgun (WGS) entry which is preliminary data.</text>
</comment>
<name>A0AA39V1P3_9LECA</name>
<feature type="region of interest" description="Disordered" evidence="1">
    <location>
        <begin position="40"/>
        <end position="90"/>
    </location>
</feature>
<evidence type="ECO:0000256" key="1">
    <source>
        <dbReference type="SAM" id="MobiDB-lite"/>
    </source>
</evidence>
<dbReference type="AlphaFoldDB" id="A0AA39V1P3"/>
<reference evidence="2" key="1">
    <citation type="submission" date="2023-03" db="EMBL/GenBank/DDBJ databases">
        <title>Complete genome of Cladonia borealis.</title>
        <authorList>
            <person name="Park H."/>
        </authorList>
    </citation>
    <scope>NUCLEOTIDE SEQUENCE</scope>
    <source>
        <strain evidence="2">ANT050790</strain>
    </source>
</reference>
<evidence type="ECO:0000313" key="2">
    <source>
        <dbReference type="EMBL" id="KAK0507599.1"/>
    </source>
</evidence>
<protein>
    <submittedName>
        <fullName evidence="2">Uncharacterized protein</fullName>
    </submittedName>
</protein>